<keyword evidence="15" id="KW-1185">Reference proteome</keyword>
<dbReference type="InterPro" id="IPR005821">
    <property type="entry name" value="Ion_trans_dom"/>
</dbReference>
<keyword evidence="7" id="KW-0630">Potassium</keyword>
<evidence type="ECO:0000256" key="2">
    <source>
        <dbReference type="ARBA" id="ARBA00022448"/>
    </source>
</evidence>
<feature type="transmembrane region" description="Helical" evidence="12">
    <location>
        <begin position="65"/>
        <end position="87"/>
    </location>
</feature>
<evidence type="ECO:0000256" key="4">
    <source>
        <dbReference type="ARBA" id="ARBA00022692"/>
    </source>
</evidence>
<dbReference type="InterPro" id="IPR027359">
    <property type="entry name" value="Volt_channel_dom_sf"/>
</dbReference>
<name>A0AAU9DIC9_9FUSO</name>
<protein>
    <recommendedName>
        <fullName evidence="13">Ion transport domain-containing protein</fullName>
    </recommendedName>
</protein>
<evidence type="ECO:0000256" key="9">
    <source>
        <dbReference type="ARBA" id="ARBA00023065"/>
    </source>
</evidence>
<comment type="subcellular location">
    <subcellularLocation>
        <location evidence="1">Membrane</location>
        <topology evidence="1">Multi-pass membrane protein</topology>
    </subcellularLocation>
</comment>
<gene>
    <name evidence="14" type="ORF">HLVA_19060</name>
</gene>
<dbReference type="InterPro" id="IPR028325">
    <property type="entry name" value="VG_K_chnl"/>
</dbReference>
<evidence type="ECO:0000256" key="12">
    <source>
        <dbReference type="SAM" id="Phobius"/>
    </source>
</evidence>
<feature type="transmembrane region" description="Helical" evidence="12">
    <location>
        <begin position="107"/>
        <end position="129"/>
    </location>
</feature>
<proteinExistence type="predicted"/>
<evidence type="ECO:0000256" key="8">
    <source>
        <dbReference type="ARBA" id="ARBA00022989"/>
    </source>
</evidence>
<dbReference type="FunFam" id="1.10.287.70:FF:000028">
    <property type="entry name" value="potassium voltage-gated channel subfamily D member 3"/>
    <property type="match status" value="1"/>
</dbReference>
<dbReference type="RefSeq" id="WP_307904218.1">
    <property type="nucleotide sequence ID" value="NZ_AP027059.1"/>
</dbReference>
<dbReference type="PRINTS" id="PR00169">
    <property type="entry name" value="KCHANNEL"/>
</dbReference>
<feature type="transmembrane region" description="Helical" evidence="12">
    <location>
        <begin position="232"/>
        <end position="256"/>
    </location>
</feature>
<keyword evidence="10 12" id="KW-0472">Membrane</keyword>
<feature type="transmembrane region" description="Helical" evidence="12">
    <location>
        <begin position="204"/>
        <end position="220"/>
    </location>
</feature>
<keyword evidence="9" id="KW-0406">Ion transport</keyword>
<feature type="transmembrane region" description="Helical" evidence="12">
    <location>
        <begin position="171"/>
        <end position="192"/>
    </location>
</feature>
<dbReference type="EMBL" id="AP027059">
    <property type="protein sequence ID" value="BDU51337.1"/>
    <property type="molecule type" value="Genomic_DNA"/>
</dbReference>
<dbReference type="SUPFAM" id="SSF81324">
    <property type="entry name" value="Voltage-gated potassium channels"/>
    <property type="match status" value="1"/>
</dbReference>
<keyword evidence="8 12" id="KW-1133">Transmembrane helix</keyword>
<evidence type="ECO:0000256" key="3">
    <source>
        <dbReference type="ARBA" id="ARBA00022538"/>
    </source>
</evidence>
<reference evidence="14 15" key="1">
    <citation type="submission" date="2022-11" db="EMBL/GenBank/DDBJ databases">
        <title>Haliovirga abyssi gen. nov., sp. nov., a mesophilic fermentative bacterium isolated from the Iheya North hydrothermal field and the proposal of Haliovirgaceae fam. nov.</title>
        <authorList>
            <person name="Miyazaki U."/>
            <person name="Tame A."/>
            <person name="Miyazaki J."/>
            <person name="Takai K."/>
            <person name="Sawayama S."/>
            <person name="Kitajima M."/>
            <person name="Okamoto A."/>
            <person name="Nakagawa S."/>
        </authorList>
    </citation>
    <scope>NUCLEOTIDE SEQUENCE [LARGE SCALE GENOMIC DNA]</scope>
    <source>
        <strain evidence="14 15">IC12</strain>
    </source>
</reference>
<keyword evidence="5" id="KW-0631">Potassium channel</keyword>
<evidence type="ECO:0000313" key="14">
    <source>
        <dbReference type="EMBL" id="BDU51337.1"/>
    </source>
</evidence>
<dbReference type="PANTHER" id="PTHR11537:SF254">
    <property type="entry name" value="POTASSIUM VOLTAGE-GATED CHANNEL PROTEIN SHAB"/>
    <property type="match status" value="1"/>
</dbReference>
<dbReference type="Pfam" id="PF00520">
    <property type="entry name" value="Ion_trans"/>
    <property type="match status" value="1"/>
</dbReference>
<feature type="transmembrane region" description="Helical" evidence="12">
    <location>
        <begin position="34"/>
        <end position="59"/>
    </location>
</feature>
<dbReference type="Gene3D" id="1.20.120.350">
    <property type="entry name" value="Voltage-gated potassium channels. Chain C"/>
    <property type="match status" value="1"/>
</dbReference>
<evidence type="ECO:0000259" key="13">
    <source>
        <dbReference type="Pfam" id="PF00520"/>
    </source>
</evidence>
<keyword evidence="6" id="KW-0851">Voltage-gated channel</keyword>
<evidence type="ECO:0000256" key="5">
    <source>
        <dbReference type="ARBA" id="ARBA00022826"/>
    </source>
</evidence>
<organism evidence="14 15">
    <name type="scientific">Haliovirga abyssi</name>
    <dbReference type="NCBI Taxonomy" id="2996794"/>
    <lineage>
        <taxon>Bacteria</taxon>
        <taxon>Fusobacteriati</taxon>
        <taxon>Fusobacteriota</taxon>
        <taxon>Fusobacteriia</taxon>
        <taxon>Fusobacteriales</taxon>
        <taxon>Haliovirgaceae</taxon>
        <taxon>Haliovirga</taxon>
    </lineage>
</organism>
<evidence type="ECO:0000256" key="7">
    <source>
        <dbReference type="ARBA" id="ARBA00022958"/>
    </source>
</evidence>
<evidence type="ECO:0000256" key="11">
    <source>
        <dbReference type="ARBA" id="ARBA00023303"/>
    </source>
</evidence>
<dbReference type="Gene3D" id="1.10.287.70">
    <property type="match status" value="1"/>
</dbReference>
<keyword evidence="11" id="KW-0407">Ion channel</keyword>
<keyword evidence="4 12" id="KW-0812">Transmembrane</keyword>
<dbReference type="GO" id="GO:0008076">
    <property type="term" value="C:voltage-gated potassium channel complex"/>
    <property type="evidence" value="ECO:0007669"/>
    <property type="project" value="InterPro"/>
</dbReference>
<dbReference type="GO" id="GO:0005249">
    <property type="term" value="F:voltage-gated potassium channel activity"/>
    <property type="evidence" value="ECO:0007669"/>
    <property type="project" value="InterPro"/>
</dbReference>
<sequence>MYNFKRLAKFKKIERKRLYEILEKAKEGDKESKIFDIFMMILISLNVLAVILETVNSLVTKYGKVFLYFEFISVIIFSVEYILRIWVCVEDDKYKKEKNKFKARIKFILSPLSIIDLLAILPFYLPVLIPFDLRIMRAVRLFRLIRLLKVGRYSKAVTTFYKIIKKKREELLISLFIVIVLLIITSSLMYYIENGAQPEAFSSIPAAMWWGIATLTTVGYGDIYPITALGKFLGAIISILGIGLFALPTGILASAFTEEIAIEKEKKMKCPYCGKDIDLD</sequence>
<dbReference type="Proteomes" id="UP001321582">
    <property type="component" value="Chromosome"/>
</dbReference>
<feature type="domain" description="Ion transport" evidence="13">
    <location>
        <begin position="33"/>
        <end position="259"/>
    </location>
</feature>
<evidence type="ECO:0000256" key="10">
    <source>
        <dbReference type="ARBA" id="ARBA00023136"/>
    </source>
</evidence>
<keyword evidence="3" id="KW-0633">Potassium transport</keyword>
<keyword evidence="2" id="KW-0813">Transport</keyword>
<dbReference type="GO" id="GO:0001508">
    <property type="term" value="P:action potential"/>
    <property type="evidence" value="ECO:0007669"/>
    <property type="project" value="TreeGrafter"/>
</dbReference>
<evidence type="ECO:0000313" key="15">
    <source>
        <dbReference type="Proteomes" id="UP001321582"/>
    </source>
</evidence>
<evidence type="ECO:0000256" key="1">
    <source>
        <dbReference type="ARBA" id="ARBA00004141"/>
    </source>
</evidence>
<dbReference type="AlphaFoldDB" id="A0AAU9DIC9"/>
<accession>A0AAU9DIC9</accession>
<dbReference type="PANTHER" id="PTHR11537">
    <property type="entry name" value="VOLTAGE-GATED POTASSIUM CHANNEL"/>
    <property type="match status" value="1"/>
</dbReference>
<dbReference type="KEGG" id="haby:HLVA_19060"/>
<evidence type="ECO:0000256" key="6">
    <source>
        <dbReference type="ARBA" id="ARBA00022882"/>
    </source>
</evidence>